<evidence type="ECO:0000256" key="3">
    <source>
        <dbReference type="ARBA" id="ARBA00023125"/>
    </source>
</evidence>
<dbReference type="InterPro" id="IPR040260">
    <property type="entry name" value="RFA2-like"/>
</dbReference>
<dbReference type="PANTHER" id="PTHR13989:SF16">
    <property type="entry name" value="REPLICATION PROTEIN A2"/>
    <property type="match status" value="1"/>
</dbReference>
<dbReference type="GO" id="GO:0035861">
    <property type="term" value="C:site of double-strand break"/>
    <property type="evidence" value="ECO:0007669"/>
    <property type="project" value="TreeGrafter"/>
</dbReference>
<reference evidence="8" key="1">
    <citation type="submission" date="2014-02" db="EMBL/GenBank/DDBJ databases">
        <authorList>
            <person name="Genoscope - CEA"/>
        </authorList>
    </citation>
    <scope>NUCLEOTIDE SEQUENCE</scope>
    <source>
        <strain evidence="8">LS3</strain>
    </source>
</reference>
<dbReference type="SUPFAM" id="SSF46785">
    <property type="entry name" value="Winged helix' DNA-binding domain"/>
    <property type="match status" value="1"/>
</dbReference>
<sequence length="249" mass="27219">MDSGSQGGYTADQQGTQTRGPDEYSITPVTIRQVLIAEREKQPNEEKLRVDGRITGTITLVAAVRNISSQGSNLTVHIEDGTGAIDIRKWKDPSESSDEMENKDDMIPNVKVGDYVRAAVNPKLNGGALSLTVLSIHPVKDFNQVLYHQLDALASHLYTKRGPPPERPGASTGGRAQDDMLFVAGENPTNDVQAKIMRALENNPDGLHIDAITSMLRLDRSQVQTEIQNLSDVGKIYDAEDNTWVAIQS</sequence>
<dbReference type="InterPro" id="IPR012340">
    <property type="entry name" value="NA-bd_OB-fold"/>
</dbReference>
<dbReference type="InterPro" id="IPR036390">
    <property type="entry name" value="WH_DNA-bd_sf"/>
</dbReference>
<evidence type="ECO:0000256" key="2">
    <source>
        <dbReference type="ARBA" id="ARBA00007815"/>
    </source>
</evidence>
<dbReference type="GO" id="GO:0000781">
    <property type="term" value="C:chromosome, telomeric region"/>
    <property type="evidence" value="ECO:0007669"/>
    <property type="project" value="TreeGrafter"/>
</dbReference>
<evidence type="ECO:0000259" key="7">
    <source>
        <dbReference type="Pfam" id="PF08784"/>
    </source>
</evidence>
<comment type="subcellular location">
    <subcellularLocation>
        <location evidence="1">Nucleus</location>
    </subcellularLocation>
</comment>
<accession>A0A060TCN6</accession>
<dbReference type="Pfam" id="PF08784">
    <property type="entry name" value="RPA_C"/>
    <property type="match status" value="1"/>
</dbReference>
<dbReference type="AlphaFoldDB" id="A0A060TCN6"/>
<feature type="domain" description="Replication protein A C-terminal" evidence="7">
    <location>
        <begin position="178"/>
        <end position="242"/>
    </location>
</feature>
<dbReference type="SUPFAM" id="SSF50249">
    <property type="entry name" value="Nucleic acid-binding proteins"/>
    <property type="match status" value="1"/>
</dbReference>
<dbReference type="InterPro" id="IPR004365">
    <property type="entry name" value="NA-bd_OB_tRNA"/>
</dbReference>
<dbReference type="Gene3D" id="1.10.10.10">
    <property type="entry name" value="Winged helix-like DNA-binding domain superfamily/Winged helix DNA-binding domain"/>
    <property type="match status" value="1"/>
</dbReference>
<dbReference type="PANTHER" id="PTHR13989">
    <property type="entry name" value="REPLICATION PROTEIN A-RELATED"/>
    <property type="match status" value="1"/>
</dbReference>
<dbReference type="GO" id="GO:0005662">
    <property type="term" value="C:DNA replication factor A complex"/>
    <property type="evidence" value="ECO:0007669"/>
    <property type="project" value="TreeGrafter"/>
</dbReference>
<gene>
    <name evidence="8" type="ORF">GNLVRS02_ARAD1D40040g</name>
</gene>
<protein>
    <submittedName>
        <fullName evidence="8">ARAD1D40040p</fullName>
    </submittedName>
</protein>
<evidence type="ECO:0000256" key="5">
    <source>
        <dbReference type="SAM" id="MobiDB-lite"/>
    </source>
</evidence>
<keyword evidence="3" id="KW-0238">DNA-binding</keyword>
<dbReference type="InterPro" id="IPR036388">
    <property type="entry name" value="WH-like_DNA-bd_sf"/>
</dbReference>
<comment type="similarity">
    <text evidence="2">Belongs to the replication factor A protein 2 family.</text>
</comment>
<keyword evidence="4" id="KW-0539">Nucleus</keyword>
<evidence type="ECO:0000256" key="4">
    <source>
        <dbReference type="ARBA" id="ARBA00023242"/>
    </source>
</evidence>
<dbReference type="EMBL" id="HG937694">
    <property type="protein sequence ID" value="CDP38678.1"/>
    <property type="molecule type" value="Genomic_DNA"/>
</dbReference>
<dbReference type="PhylomeDB" id="A0A060TCN6"/>
<dbReference type="GO" id="GO:0000724">
    <property type="term" value="P:double-strand break repair via homologous recombination"/>
    <property type="evidence" value="ECO:0007669"/>
    <property type="project" value="TreeGrafter"/>
</dbReference>
<dbReference type="GO" id="GO:0006260">
    <property type="term" value="P:DNA replication"/>
    <property type="evidence" value="ECO:0007669"/>
    <property type="project" value="TreeGrafter"/>
</dbReference>
<dbReference type="GO" id="GO:0006289">
    <property type="term" value="P:nucleotide-excision repair"/>
    <property type="evidence" value="ECO:0007669"/>
    <property type="project" value="TreeGrafter"/>
</dbReference>
<feature type="domain" description="OB" evidence="6">
    <location>
        <begin position="58"/>
        <end position="138"/>
    </location>
</feature>
<proteinExistence type="inferred from homology"/>
<organism evidence="8">
    <name type="scientific">Blastobotrys adeninivorans</name>
    <name type="common">Yeast</name>
    <name type="synonym">Arxula adeninivorans</name>
    <dbReference type="NCBI Taxonomy" id="409370"/>
    <lineage>
        <taxon>Eukaryota</taxon>
        <taxon>Fungi</taxon>
        <taxon>Dikarya</taxon>
        <taxon>Ascomycota</taxon>
        <taxon>Saccharomycotina</taxon>
        <taxon>Dipodascomycetes</taxon>
        <taxon>Dipodascales</taxon>
        <taxon>Trichomonascaceae</taxon>
        <taxon>Blastobotrys</taxon>
    </lineage>
</organism>
<dbReference type="GO" id="GO:0003697">
    <property type="term" value="F:single-stranded DNA binding"/>
    <property type="evidence" value="ECO:0007669"/>
    <property type="project" value="TreeGrafter"/>
</dbReference>
<dbReference type="Pfam" id="PF01336">
    <property type="entry name" value="tRNA_anti-codon"/>
    <property type="match status" value="1"/>
</dbReference>
<dbReference type="Gene3D" id="2.40.50.140">
    <property type="entry name" value="Nucleic acid-binding proteins"/>
    <property type="match status" value="1"/>
</dbReference>
<name>A0A060TCN6_BLAAD</name>
<feature type="region of interest" description="Disordered" evidence="5">
    <location>
        <begin position="1"/>
        <end position="26"/>
    </location>
</feature>
<dbReference type="InterPro" id="IPR014892">
    <property type="entry name" value="RPA_C"/>
</dbReference>
<reference evidence="8" key="2">
    <citation type="submission" date="2014-06" db="EMBL/GenBank/DDBJ databases">
        <title>The complete genome of Blastobotrys (Arxula) adeninivorans LS3 - a yeast of biotechnological interest.</title>
        <authorList>
            <person name="Kunze G."/>
            <person name="Gaillardin C."/>
            <person name="Czernicka M."/>
            <person name="Durrens P."/>
            <person name="Martin T."/>
            <person name="Boer E."/>
            <person name="Gabaldon T."/>
            <person name="Cruz J."/>
            <person name="Talla E."/>
            <person name="Marck C."/>
            <person name="Goffeau A."/>
            <person name="Barbe V."/>
            <person name="Baret P."/>
            <person name="Baronian K."/>
            <person name="Beier S."/>
            <person name="Bleykasten C."/>
            <person name="Bode R."/>
            <person name="Casaregola S."/>
            <person name="Despons L."/>
            <person name="Fairhead C."/>
            <person name="Giersberg M."/>
            <person name="Gierski P."/>
            <person name="Hahnel U."/>
            <person name="Hartmann A."/>
            <person name="Jankowska D."/>
            <person name="Jubin C."/>
            <person name="Jung P."/>
            <person name="Lafontaine I."/>
            <person name="Leh-Louis V."/>
            <person name="Lemaire M."/>
            <person name="Marcet-Houben M."/>
            <person name="Mascher M."/>
            <person name="Morel G."/>
            <person name="Richard G.-F."/>
            <person name="Riechen J."/>
            <person name="Sacerdot C."/>
            <person name="Sarkar A."/>
            <person name="Savel G."/>
            <person name="Schacherer J."/>
            <person name="Sherman D."/>
            <person name="Straub M.-L."/>
            <person name="Stein N."/>
            <person name="Thierry A."/>
            <person name="Trautwein-Schult A."/>
            <person name="Westhof E."/>
            <person name="Worch S."/>
            <person name="Dujon B."/>
            <person name="Souciet J.-L."/>
            <person name="Wincker P."/>
            <person name="Scholz U."/>
            <person name="Neuveglise N."/>
        </authorList>
    </citation>
    <scope>NUCLEOTIDE SEQUENCE</scope>
    <source>
        <strain evidence="8">LS3</strain>
    </source>
</reference>
<evidence type="ECO:0000259" key="6">
    <source>
        <dbReference type="Pfam" id="PF01336"/>
    </source>
</evidence>
<evidence type="ECO:0000313" key="8">
    <source>
        <dbReference type="EMBL" id="CDP38678.1"/>
    </source>
</evidence>
<dbReference type="CDD" id="cd04478">
    <property type="entry name" value="RPA2_DBD_D"/>
    <property type="match status" value="1"/>
</dbReference>
<evidence type="ECO:0000256" key="1">
    <source>
        <dbReference type="ARBA" id="ARBA00004123"/>
    </source>
</evidence>